<keyword evidence="2" id="KW-1185">Reference proteome</keyword>
<accession>A0ABU6RZL3</accession>
<protein>
    <submittedName>
        <fullName evidence="1">Uncharacterized protein</fullName>
    </submittedName>
</protein>
<sequence>MVPRDQADDSDEPSTCGIRLAHLTWPKASGLGRGEAFKHFLTLFMNIDSEEGENYLTYPLTGNDNVLPFVNSFTNPDPSIQAVLDEYWSKILTTRLLPVGLSGESNVALNIKVVSYSPLFVARQFGLAQALPAPILPDTDYQLVHYKVDDIGKLEQLLDRNHDRMEEQFNRQSFPEIV</sequence>
<organism evidence="1 2">
    <name type="scientific">Stylosanthes scabra</name>
    <dbReference type="NCBI Taxonomy" id="79078"/>
    <lineage>
        <taxon>Eukaryota</taxon>
        <taxon>Viridiplantae</taxon>
        <taxon>Streptophyta</taxon>
        <taxon>Embryophyta</taxon>
        <taxon>Tracheophyta</taxon>
        <taxon>Spermatophyta</taxon>
        <taxon>Magnoliopsida</taxon>
        <taxon>eudicotyledons</taxon>
        <taxon>Gunneridae</taxon>
        <taxon>Pentapetalae</taxon>
        <taxon>rosids</taxon>
        <taxon>fabids</taxon>
        <taxon>Fabales</taxon>
        <taxon>Fabaceae</taxon>
        <taxon>Papilionoideae</taxon>
        <taxon>50 kb inversion clade</taxon>
        <taxon>dalbergioids sensu lato</taxon>
        <taxon>Dalbergieae</taxon>
        <taxon>Pterocarpus clade</taxon>
        <taxon>Stylosanthes</taxon>
    </lineage>
</organism>
<gene>
    <name evidence="1" type="ORF">PIB30_106799</name>
</gene>
<evidence type="ECO:0000313" key="1">
    <source>
        <dbReference type="EMBL" id="MED6129319.1"/>
    </source>
</evidence>
<dbReference type="EMBL" id="JASCZI010034540">
    <property type="protein sequence ID" value="MED6129319.1"/>
    <property type="molecule type" value="Genomic_DNA"/>
</dbReference>
<comment type="caution">
    <text evidence="1">The sequence shown here is derived from an EMBL/GenBank/DDBJ whole genome shotgun (WGS) entry which is preliminary data.</text>
</comment>
<proteinExistence type="predicted"/>
<evidence type="ECO:0000313" key="2">
    <source>
        <dbReference type="Proteomes" id="UP001341840"/>
    </source>
</evidence>
<name>A0ABU6RZL3_9FABA</name>
<dbReference type="Proteomes" id="UP001341840">
    <property type="component" value="Unassembled WGS sequence"/>
</dbReference>
<feature type="non-terminal residue" evidence="1">
    <location>
        <position position="178"/>
    </location>
</feature>
<reference evidence="1 2" key="1">
    <citation type="journal article" date="2023" name="Plants (Basel)">
        <title>Bridging the Gap: Combining Genomics and Transcriptomics Approaches to Understand Stylosanthes scabra, an Orphan Legume from the Brazilian Caatinga.</title>
        <authorList>
            <person name="Ferreira-Neto J.R.C."/>
            <person name="da Silva M.D."/>
            <person name="Binneck E."/>
            <person name="de Melo N.F."/>
            <person name="da Silva R.H."/>
            <person name="de Melo A.L.T.M."/>
            <person name="Pandolfi V."/>
            <person name="Bustamante F.O."/>
            <person name="Brasileiro-Vidal A.C."/>
            <person name="Benko-Iseppon A.M."/>
        </authorList>
    </citation>
    <scope>NUCLEOTIDE SEQUENCE [LARGE SCALE GENOMIC DNA]</scope>
    <source>
        <tissue evidence="1">Leaves</tissue>
    </source>
</reference>